<organism evidence="2 3">
    <name type="scientific">Rhizomicrobium palustre</name>
    <dbReference type="NCBI Taxonomy" id="189966"/>
    <lineage>
        <taxon>Bacteria</taxon>
        <taxon>Pseudomonadati</taxon>
        <taxon>Pseudomonadota</taxon>
        <taxon>Alphaproteobacteria</taxon>
        <taxon>Micropepsales</taxon>
        <taxon>Micropepsaceae</taxon>
        <taxon>Rhizomicrobium</taxon>
    </lineage>
</organism>
<evidence type="ECO:0000313" key="3">
    <source>
        <dbReference type="Proteomes" id="UP000570514"/>
    </source>
</evidence>
<feature type="compositionally biased region" description="Basic and acidic residues" evidence="1">
    <location>
        <begin position="81"/>
        <end position="92"/>
    </location>
</feature>
<feature type="region of interest" description="Disordered" evidence="1">
    <location>
        <begin position="79"/>
        <end position="100"/>
    </location>
</feature>
<proteinExistence type="predicted"/>
<dbReference type="Proteomes" id="UP000570514">
    <property type="component" value="Unassembled WGS sequence"/>
</dbReference>
<gene>
    <name evidence="2" type="ORF">FHS83_000831</name>
</gene>
<dbReference type="RefSeq" id="WP_167081215.1">
    <property type="nucleotide sequence ID" value="NZ_BAAADC010000001.1"/>
</dbReference>
<evidence type="ECO:0000313" key="2">
    <source>
        <dbReference type="EMBL" id="NIK87513.1"/>
    </source>
</evidence>
<dbReference type="AlphaFoldDB" id="A0A846MVY3"/>
<accession>A0A846MVY3</accession>
<keyword evidence="3" id="KW-1185">Reference proteome</keyword>
<dbReference type="EMBL" id="JAASRM010000001">
    <property type="protein sequence ID" value="NIK87513.1"/>
    <property type="molecule type" value="Genomic_DNA"/>
</dbReference>
<sequence>MPSQDKTSLDRPALDVQVIYPPQNGAPVGGPAPGVTPVPNNSGYVVMPGQTPVVVVQSPPQPAQPAAQSQPSLLVLTVAPQKEDKKEEKKVEVSSVFQRL</sequence>
<protein>
    <submittedName>
        <fullName evidence="2">Uncharacterized protein</fullName>
    </submittedName>
</protein>
<reference evidence="2 3" key="1">
    <citation type="submission" date="2020-03" db="EMBL/GenBank/DDBJ databases">
        <title>Genomic Encyclopedia of Type Strains, Phase IV (KMG-IV): sequencing the most valuable type-strain genomes for metagenomic binning, comparative biology and taxonomic classification.</title>
        <authorList>
            <person name="Goeker M."/>
        </authorList>
    </citation>
    <scope>NUCLEOTIDE SEQUENCE [LARGE SCALE GENOMIC DNA]</scope>
    <source>
        <strain evidence="2 3">DSM 19867</strain>
    </source>
</reference>
<evidence type="ECO:0000256" key="1">
    <source>
        <dbReference type="SAM" id="MobiDB-lite"/>
    </source>
</evidence>
<comment type="caution">
    <text evidence="2">The sequence shown here is derived from an EMBL/GenBank/DDBJ whole genome shotgun (WGS) entry which is preliminary data.</text>
</comment>
<name>A0A846MVY3_9PROT</name>